<feature type="region of interest" description="Disordered" evidence="1">
    <location>
        <begin position="68"/>
        <end position="87"/>
    </location>
</feature>
<organism evidence="2 3">
    <name type="scientific">Lithospermum erythrorhizon</name>
    <name type="common">Purple gromwell</name>
    <name type="synonym">Lithospermum officinale var. erythrorhizon</name>
    <dbReference type="NCBI Taxonomy" id="34254"/>
    <lineage>
        <taxon>Eukaryota</taxon>
        <taxon>Viridiplantae</taxon>
        <taxon>Streptophyta</taxon>
        <taxon>Embryophyta</taxon>
        <taxon>Tracheophyta</taxon>
        <taxon>Spermatophyta</taxon>
        <taxon>Magnoliopsida</taxon>
        <taxon>eudicotyledons</taxon>
        <taxon>Gunneridae</taxon>
        <taxon>Pentapetalae</taxon>
        <taxon>asterids</taxon>
        <taxon>lamiids</taxon>
        <taxon>Boraginales</taxon>
        <taxon>Boraginaceae</taxon>
        <taxon>Boraginoideae</taxon>
        <taxon>Lithospermeae</taxon>
        <taxon>Lithospermum</taxon>
    </lineage>
</organism>
<gene>
    <name evidence="2" type="ORF">LIER_19811</name>
</gene>
<sequence>MEVGSTLRGMEGPTDRYVCILATPGESIENTRLHEKRRSTPADRRSIRGGTALKDGNKAMLATTLREGRGQQSNIGQRMAPRGMGIPHECRGSTGVSCGLGADLEVEAFNIGAWIGQGDKAWSKRRRDTTLKLDVGGMAPAA</sequence>
<accession>A0AAV3QK15</accession>
<name>A0AAV3QK15_LITER</name>
<feature type="region of interest" description="Disordered" evidence="1">
    <location>
        <begin position="33"/>
        <end position="57"/>
    </location>
</feature>
<proteinExistence type="predicted"/>
<protein>
    <submittedName>
        <fullName evidence="2">Uncharacterized protein</fullName>
    </submittedName>
</protein>
<dbReference type="AlphaFoldDB" id="A0AAV3QK15"/>
<reference evidence="2 3" key="1">
    <citation type="submission" date="2024-01" db="EMBL/GenBank/DDBJ databases">
        <title>The complete chloroplast genome sequence of Lithospermum erythrorhizon: insights into the phylogenetic relationship among Boraginaceae species and the maternal lineages of purple gromwells.</title>
        <authorList>
            <person name="Okada T."/>
            <person name="Watanabe K."/>
        </authorList>
    </citation>
    <scope>NUCLEOTIDE SEQUENCE [LARGE SCALE GENOMIC DNA]</scope>
</reference>
<evidence type="ECO:0000256" key="1">
    <source>
        <dbReference type="SAM" id="MobiDB-lite"/>
    </source>
</evidence>
<feature type="compositionally biased region" description="Basic and acidic residues" evidence="1">
    <location>
        <begin position="33"/>
        <end position="46"/>
    </location>
</feature>
<evidence type="ECO:0000313" key="3">
    <source>
        <dbReference type="Proteomes" id="UP001454036"/>
    </source>
</evidence>
<comment type="caution">
    <text evidence="2">The sequence shown here is derived from an EMBL/GenBank/DDBJ whole genome shotgun (WGS) entry which is preliminary data.</text>
</comment>
<dbReference type="EMBL" id="BAABME010004950">
    <property type="protein sequence ID" value="GAA0164094.1"/>
    <property type="molecule type" value="Genomic_DNA"/>
</dbReference>
<dbReference type="Proteomes" id="UP001454036">
    <property type="component" value="Unassembled WGS sequence"/>
</dbReference>
<evidence type="ECO:0000313" key="2">
    <source>
        <dbReference type="EMBL" id="GAA0164094.1"/>
    </source>
</evidence>
<keyword evidence="3" id="KW-1185">Reference proteome</keyword>